<dbReference type="STRING" id="105984.A0A427Y106"/>
<evidence type="ECO:0000256" key="3">
    <source>
        <dbReference type="ARBA" id="ARBA00022737"/>
    </source>
</evidence>
<comment type="subcellular location">
    <subcellularLocation>
        <location evidence="1">Nucleus</location>
    </subcellularLocation>
</comment>
<comment type="caution">
    <text evidence="8">The sequence shown here is derived from an EMBL/GenBank/DDBJ whole genome shotgun (WGS) entry which is preliminary data.</text>
</comment>
<evidence type="ECO:0000313" key="9">
    <source>
        <dbReference type="Proteomes" id="UP000279236"/>
    </source>
</evidence>
<keyword evidence="5" id="KW-0539">Nucleus</keyword>
<keyword evidence="9" id="KW-1185">Reference proteome</keyword>
<evidence type="ECO:0000313" key="8">
    <source>
        <dbReference type="EMBL" id="RSH84675.1"/>
    </source>
</evidence>
<dbReference type="AlphaFoldDB" id="A0A427Y106"/>
<organism evidence="8 9">
    <name type="scientific">Apiotrichum porosum</name>
    <dbReference type="NCBI Taxonomy" id="105984"/>
    <lineage>
        <taxon>Eukaryota</taxon>
        <taxon>Fungi</taxon>
        <taxon>Dikarya</taxon>
        <taxon>Basidiomycota</taxon>
        <taxon>Agaricomycotina</taxon>
        <taxon>Tremellomycetes</taxon>
        <taxon>Trichosporonales</taxon>
        <taxon>Trichosporonaceae</taxon>
        <taxon>Apiotrichum</taxon>
    </lineage>
</organism>
<evidence type="ECO:0000256" key="6">
    <source>
        <dbReference type="SAM" id="MobiDB-lite"/>
    </source>
</evidence>
<dbReference type="EMBL" id="RSCE01000003">
    <property type="protein sequence ID" value="RSH84675.1"/>
    <property type="molecule type" value="Genomic_DNA"/>
</dbReference>
<dbReference type="Proteomes" id="UP000279236">
    <property type="component" value="Unassembled WGS sequence"/>
</dbReference>
<evidence type="ECO:0000256" key="5">
    <source>
        <dbReference type="ARBA" id="ARBA00023242"/>
    </source>
</evidence>
<keyword evidence="4" id="KW-0175">Coiled coil</keyword>
<dbReference type="InterPro" id="IPR016024">
    <property type="entry name" value="ARM-type_fold"/>
</dbReference>
<dbReference type="InterPro" id="IPR011989">
    <property type="entry name" value="ARM-like"/>
</dbReference>
<dbReference type="GeneID" id="39590742"/>
<sequence>MDINKMFKLPTLPSGTGLKRKMSDLPTADVLKRFKPEEPSLSSSNDGKSAIVEDEDDLITTEESPQGDYDDGDDEGRFFGGGLNDEQNQILDIFDKAGDEDEETAMTAPALRRLLAKFDRTVAKNAEQRGKFPEDPAKFIDSESDLDSILKQFLPLTQNPALYYPELVKTGTVGLLASLLSHENTDIAIDVVQVVQELTDEDVGAEDENLSDMEDEDRASATRIALAQFIDELLLHSIFELLVSNLNRLDESEDTDRQGVFQILGIFENLLAFMPPLADQIGSTTTLLQWLLERMARKPFDSNAQYASEILSILLQGSQSNALKVANDHGVDTLLTLLSQYRNADPKDGEEEEFMENTFDSLCALLNLPECKAMFLEAEGAELMIIMMKEKVLSRNRSIKVLDYAMRTEQGAPNCERFVEMLGLKSLFSTFMGKGDKKKKGRHLATTFEDNEHMLGILVSLFTNLSSDSPPRIRLIAKFVEVDYEKVDRLLELRGAAVAKLKTTDHRIVAQRKVMVDNQEEINDEQEDEWYLSRLDAGLSALQAADYILAWICMEDDGVKAHAERLLKRTGESLNGVANVLKEMAERIEIDDEASQDDPDVQQRIVLDSLVRFLEESP</sequence>
<dbReference type="Pfam" id="PF08216">
    <property type="entry name" value="CTNNBL"/>
    <property type="match status" value="1"/>
</dbReference>
<dbReference type="GO" id="GO:0005681">
    <property type="term" value="C:spliceosomal complex"/>
    <property type="evidence" value="ECO:0007669"/>
    <property type="project" value="TreeGrafter"/>
</dbReference>
<dbReference type="GO" id="GO:0010467">
    <property type="term" value="P:gene expression"/>
    <property type="evidence" value="ECO:0007669"/>
    <property type="project" value="UniProtKB-ARBA"/>
</dbReference>
<proteinExistence type="predicted"/>
<keyword evidence="3" id="KW-0677">Repeat</keyword>
<keyword evidence="2" id="KW-0597">Phosphoprotein</keyword>
<evidence type="ECO:0000256" key="2">
    <source>
        <dbReference type="ARBA" id="ARBA00022553"/>
    </source>
</evidence>
<evidence type="ECO:0000256" key="4">
    <source>
        <dbReference type="ARBA" id="ARBA00023054"/>
    </source>
</evidence>
<feature type="region of interest" description="Disordered" evidence="6">
    <location>
        <begin position="1"/>
        <end position="82"/>
    </location>
</feature>
<dbReference type="SMART" id="SM01156">
    <property type="entry name" value="DUF1716"/>
    <property type="match status" value="1"/>
</dbReference>
<dbReference type="OrthoDB" id="1898821at2759"/>
<evidence type="ECO:0000259" key="7">
    <source>
        <dbReference type="SMART" id="SM01156"/>
    </source>
</evidence>
<reference evidence="8 9" key="1">
    <citation type="submission" date="2018-11" db="EMBL/GenBank/DDBJ databases">
        <title>Genome sequence of Apiotrichum porosum DSM 27194.</title>
        <authorList>
            <person name="Aliyu H."/>
            <person name="Gorte O."/>
            <person name="Ochsenreither K."/>
        </authorList>
    </citation>
    <scope>NUCLEOTIDE SEQUENCE [LARGE SCALE GENOMIC DNA]</scope>
    <source>
        <strain evidence="8 9">DSM 27194</strain>
    </source>
</reference>
<dbReference type="InterPro" id="IPR013180">
    <property type="entry name" value="CTNNBL1_N"/>
</dbReference>
<evidence type="ECO:0000256" key="1">
    <source>
        <dbReference type="ARBA" id="ARBA00004123"/>
    </source>
</evidence>
<name>A0A427Y106_9TREE</name>
<protein>
    <recommendedName>
        <fullName evidence="7">Beta-catenin-like protein 1 N-terminal domain-containing protein</fullName>
    </recommendedName>
</protein>
<accession>A0A427Y106</accession>
<dbReference type="PANTHER" id="PTHR14978">
    <property type="entry name" value="BETA-CATENIN-LIKE PROTEIN 1 NUCLEAR ASSOCIATED PROTEIN"/>
    <property type="match status" value="1"/>
</dbReference>
<dbReference type="PANTHER" id="PTHR14978:SF0">
    <property type="entry name" value="BETA-CATENIN-LIKE PROTEIN 1"/>
    <property type="match status" value="1"/>
</dbReference>
<feature type="domain" description="Beta-catenin-like protein 1 N-terminal" evidence="7">
    <location>
        <begin position="83"/>
        <end position="192"/>
    </location>
</feature>
<dbReference type="InterPro" id="IPR039678">
    <property type="entry name" value="CTNNBL1"/>
</dbReference>
<gene>
    <name evidence="8" type="ORF">EHS24_006199</name>
</gene>
<dbReference type="FunFam" id="1.25.10.10:FF:001136">
    <property type="entry name" value="Beta-catenin-like protein 1"/>
    <property type="match status" value="1"/>
</dbReference>
<dbReference type="Gene3D" id="1.25.10.10">
    <property type="entry name" value="Leucine-rich Repeat Variant"/>
    <property type="match status" value="1"/>
</dbReference>
<dbReference type="SUPFAM" id="SSF48371">
    <property type="entry name" value="ARM repeat"/>
    <property type="match status" value="1"/>
</dbReference>
<dbReference type="RefSeq" id="XP_028478123.1">
    <property type="nucleotide sequence ID" value="XM_028621671.1"/>
</dbReference>